<dbReference type="AlphaFoldDB" id="A0A918ZS43"/>
<dbReference type="Proteomes" id="UP000641386">
    <property type="component" value="Unassembled WGS sequence"/>
</dbReference>
<evidence type="ECO:0000256" key="1">
    <source>
        <dbReference type="SAM" id="MobiDB-lite"/>
    </source>
</evidence>
<comment type="caution">
    <text evidence="2">The sequence shown here is derived from an EMBL/GenBank/DDBJ whole genome shotgun (WGS) entry which is preliminary data.</text>
</comment>
<reference evidence="2" key="2">
    <citation type="submission" date="2020-09" db="EMBL/GenBank/DDBJ databases">
        <authorList>
            <person name="Sun Q."/>
            <person name="Ohkuma M."/>
        </authorList>
    </citation>
    <scope>NUCLEOTIDE SEQUENCE</scope>
    <source>
        <strain evidence="2">JCM 3302</strain>
    </source>
</reference>
<proteinExistence type="predicted"/>
<sequence length="83" mass="9332">MGVAQGAVPLGTASRRDRRRAASDSGRLRSTGGATDQTTEHAAHLFNERSRQVRWTLRLRICVHAATKREQLLYMLHDMVDES</sequence>
<reference evidence="2" key="1">
    <citation type="journal article" date="2014" name="Int. J. Syst. Evol. Microbiol.">
        <title>Complete genome sequence of Corynebacterium casei LMG S-19264T (=DSM 44701T), isolated from a smear-ripened cheese.</title>
        <authorList>
            <consortium name="US DOE Joint Genome Institute (JGI-PGF)"/>
            <person name="Walter F."/>
            <person name="Albersmeier A."/>
            <person name="Kalinowski J."/>
            <person name="Ruckert C."/>
        </authorList>
    </citation>
    <scope>NUCLEOTIDE SEQUENCE</scope>
    <source>
        <strain evidence="2">JCM 3302</strain>
    </source>
</reference>
<accession>A0A918ZS43</accession>
<protein>
    <submittedName>
        <fullName evidence="2">Uncharacterized protein</fullName>
    </submittedName>
</protein>
<evidence type="ECO:0000313" key="3">
    <source>
        <dbReference type="Proteomes" id="UP000641386"/>
    </source>
</evidence>
<name>A0A918ZS43_9ACTN</name>
<keyword evidence="3" id="KW-1185">Reference proteome</keyword>
<feature type="region of interest" description="Disordered" evidence="1">
    <location>
        <begin position="1"/>
        <end position="41"/>
    </location>
</feature>
<gene>
    <name evidence="2" type="ORF">GCM10014715_17570</name>
</gene>
<dbReference type="EMBL" id="BNBC01000006">
    <property type="protein sequence ID" value="GHE64622.1"/>
    <property type="molecule type" value="Genomic_DNA"/>
</dbReference>
<evidence type="ECO:0000313" key="2">
    <source>
        <dbReference type="EMBL" id="GHE64622.1"/>
    </source>
</evidence>
<organism evidence="2 3">
    <name type="scientific">Streptomyces spiralis</name>
    <dbReference type="NCBI Taxonomy" id="66376"/>
    <lineage>
        <taxon>Bacteria</taxon>
        <taxon>Bacillati</taxon>
        <taxon>Actinomycetota</taxon>
        <taxon>Actinomycetes</taxon>
        <taxon>Kitasatosporales</taxon>
        <taxon>Streptomycetaceae</taxon>
        <taxon>Streptomyces</taxon>
    </lineage>
</organism>